<feature type="non-terminal residue" evidence="1">
    <location>
        <position position="66"/>
    </location>
</feature>
<dbReference type="AlphaFoldDB" id="X1M4J1"/>
<gene>
    <name evidence="1" type="ORF">S06H3_19870</name>
</gene>
<evidence type="ECO:0008006" key="2">
    <source>
        <dbReference type="Google" id="ProtNLM"/>
    </source>
</evidence>
<dbReference type="EMBL" id="BARV01010225">
    <property type="protein sequence ID" value="GAI09590.1"/>
    <property type="molecule type" value="Genomic_DNA"/>
</dbReference>
<organism evidence="1">
    <name type="scientific">marine sediment metagenome</name>
    <dbReference type="NCBI Taxonomy" id="412755"/>
    <lineage>
        <taxon>unclassified sequences</taxon>
        <taxon>metagenomes</taxon>
        <taxon>ecological metagenomes</taxon>
    </lineage>
</organism>
<reference evidence="1" key="1">
    <citation type="journal article" date="2014" name="Front. Microbiol.">
        <title>High frequency of phylogenetically diverse reductive dehalogenase-homologous genes in deep subseafloor sedimentary metagenomes.</title>
        <authorList>
            <person name="Kawai M."/>
            <person name="Futagami T."/>
            <person name="Toyoda A."/>
            <person name="Takaki Y."/>
            <person name="Nishi S."/>
            <person name="Hori S."/>
            <person name="Arai W."/>
            <person name="Tsubouchi T."/>
            <person name="Morono Y."/>
            <person name="Uchiyama I."/>
            <person name="Ito T."/>
            <person name="Fujiyama A."/>
            <person name="Inagaki F."/>
            <person name="Takami H."/>
        </authorList>
    </citation>
    <scope>NUCLEOTIDE SEQUENCE</scope>
    <source>
        <strain evidence="1">Expedition CK06-06</strain>
    </source>
</reference>
<dbReference type="Pfam" id="PF10050">
    <property type="entry name" value="DUF2284"/>
    <property type="match status" value="1"/>
</dbReference>
<accession>X1M4J1</accession>
<sequence length="66" mass="8004">MPVREIRFEDLEFDKNVQTFCNSPKFKCPNYNHSWACPPEAEYMEEKVSKYEKFFLIYSKFDLASH</sequence>
<name>X1M4J1_9ZZZZ</name>
<evidence type="ECO:0000313" key="1">
    <source>
        <dbReference type="EMBL" id="GAI09590.1"/>
    </source>
</evidence>
<proteinExistence type="predicted"/>
<comment type="caution">
    <text evidence="1">The sequence shown here is derived from an EMBL/GenBank/DDBJ whole genome shotgun (WGS) entry which is preliminary data.</text>
</comment>
<dbReference type="InterPro" id="IPR019271">
    <property type="entry name" value="DUF2284_metal-binding"/>
</dbReference>
<protein>
    <recommendedName>
        <fullName evidence="2">DUF2284 domain-containing protein</fullName>
    </recommendedName>
</protein>